<organism evidence="1 2">
    <name type="scientific">Helicobacter ailurogastricus</name>
    <dbReference type="NCBI Taxonomy" id="1578720"/>
    <lineage>
        <taxon>Bacteria</taxon>
        <taxon>Pseudomonadati</taxon>
        <taxon>Campylobacterota</taxon>
        <taxon>Epsilonproteobacteria</taxon>
        <taxon>Campylobacterales</taxon>
        <taxon>Helicobacteraceae</taxon>
        <taxon>Helicobacter</taxon>
    </lineage>
</organism>
<sequence>MVGSRTELDPQRAKAFFKKAAELGNKTAQEKLKELGVWLHQTPKN</sequence>
<reference evidence="2" key="1">
    <citation type="submission" date="2014-12" db="EMBL/GenBank/DDBJ databases">
        <authorList>
            <person name="Jaenicke S."/>
        </authorList>
    </citation>
    <scope>NUCLEOTIDE SEQUENCE [LARGE SCALE GENOMIC DNA]</scope>
</reference>
<proteinExistence type="predicted"/>
<evidence type="ECO:0000313" key="1">
    <source>
        <dbReference type="EMBL" id="CRF52044.1"/>
    </source>
</evidence>
<dbReference type="AlphaFoldDB" id="A0A0K2Y2I7"/>
<dbReference type="Proteomes" id="UP000043437">
    <property type="component" value="Unassembled WGS sequence"/>
</dbReference>
<dbReference type="EMBL" id="CDMG01000002">
    <property type="protein sequence ID" value="CRF52044.1"/>
    <property type="molecule type" value="Genomic_DNA"/>
</dbReference>
<protein>
    <submittedName>
        <fullName evidence="1">Uncharacterized protein</fullName>
    </submittedName>
</protein>
<gene>
    <name evidence="1" type="ORF">HAL07_01700</name>
</gene>
<accession>A0A0K2Y2I7</accession>
<evidence type="ECO:0000313" key="2">
    <source>
        <dbReference type="Proteomes" id="UP000043437"/>
    </source>
</evidence>
<name>A0A0K2Y2I7_9HELI</name>